<feature type="compositionally biased region" description="Low complexity" evidence="1">
    <location>
        <begin position="38"/>
        <end position="61"/>
    </location>
</feature>
<dbReference type="EMBL" id="MDHH01000001">
    <property type="protein sequence ID" value="OUE04471.1"/>
    <property type="molecule type" value="Genomic_DNA"/>
</dbReference>
<gene>
    <name evidence="2" type="ORF">CMMCAS07_05965</name>
</gene>
<evidence type="ECO:0000313" key="3">
    <source>
        <dbReference type="Proteomes" id="UP000195062"/>
    </source>
</evidence>
<accession>A0A251XLZ6</accession>
<name>A0A251XLZ6_CLAMM</name>
<sequence>MKPRDPASERISCARTRSRPAERPSATARAANERRRTTSTTSAAAGRSHVVSTSRGSSRSTQESIGNANQSSASGITV</sequence>
<proteinExistence type="predicted"/>
<feature type="compositionally biased region" description="Polar residues" evidence="1">
    <location>
        <begin position="62"/>
        <end position="78"/>
    </location>
</feature>
<reference evidence="2 3" key="1">
    <citation type="submission" date="2016-08" db="EMBL/GenBank/DDBJ databases">
        <title>Genome sequence of Clavibacter michiganensis subsp. michiganensis strain CASJ007.</title>
        <authorList>
            <person name="Thapa S.P."/>
            <person name="Coaker G."/>
        </authorList>
    </citation>
    <scope>NUCLEOTIDE SEQUENCE [LARGE SCALE GENOMIC DNA]</scope>
    <source>
        <strain evidence="2">CASJ007</strain>
    </source>
</reference>
<dbReference type="Proteomes" id="UP000195062">
    <property type="component" value="Unassembled WGS sequence"/>
</dbReference>
<comment type="caution">
    <text evidence="2">The sequence shown here is derived from an EMBL/GenBank/DDBJ whole genome shotgun (WGS) entry which is preliminary data.</text>
</comment>
<protein>
    <submittedName>
        <fullName evidence="2">Uncharacterized protein</fullName>
    </submittedName>
</protein>
<organism evidence="2 3">
    <name type="scientific">Clavibacter michiganensis subsp. michiganensis</name>
    <dbReference type="NCBI Taxonomy" id="33013"/>
    <lineage>
        <taxon>Bacteria</taxon>
        <taxon>Bacillati</taxon>
        <taxon>Actinomycetota</taxon>
        <taxon>Actinomycetes</taxon>
        <taxon>Micrococcales</taxon>
        <taxon>Microbacteriaceae</taxon>
        <taxon>Clavibacter</taxon>
    </lineage>
</organism>
<dbReference type="AlphaFoldDB" id="A0A251XLZ6"/>
<evidence type="ECO:0000256" key="1">
    <source>
        <dbReference type="SAM" id="MobiDB-lite"/>
    </source>
</evidence>
<keyword evidence="3" id="KW-1185">Reference proteome</keyword>
<evidence type="ECO:0000313" key="2">
    <source>
        <dbReference type="EMBL" id="OUE04471.1"/>
    </source>
</evidence>
<feature type="region of interest" description="Disordered" evidence="1">
    <location>
        <begin position="1"/>
        <end position="78"/>
    </location>
</feature>